<dbReference type="OrthoDB" id="1907165at2"/>
<gene>
    <name evidence="1" type="ORF">GARC_4761</name>
</gene>
<dbReference type="eggNOG" id="COG4253">
    <property type="taxonomic scope" value="Bacteria"/>
</dbReference>
<accession>K6YY71</accession>
<evidence type="ECO:0000313" key="1">
    <source>
        <dbReference type="EMBL" id="GAC21698.1"/>
    </source>
</evidence>
<dbReference type="RefSeq" id="WP_007624953.1">
    <property type="nucleotide sequence ID" value="NZ_BAEO01000065.1"/>
</dbReference>
<reference evidence="1 2" key="1">
    <citation type="journal article" date="2017" name="Antonie Van Leeuwenhoek">
        <title>Rhizobium rhizosphaerae sp. nov., a novel species isolated from rice rhizosphere.</title>
        <authorList>
            <person name="Zhao J.J."/>
            <person name="Zhang J."/>
            <person name="Zhang R.J."/>
            <person name="Zhang C.W."/>
            <person name="Yin H.Q."/>
            <person name="Zhang X.X."/>
        </authorList>
    </citation>
    <scope>NUCLEOTIDE SEQUENCE [LARGE SCALE GENOMIC DNA]</scope>
    <source>
        <strain evidence="1 2">BSs20135</strain>
    </source>
</reference>
<evidence type="ECO:0000313" key="2">
    <source>
        <dbReference type="Proteomes" id="UP000006327"/>
    </source>
</evidence>
<comment type="caution">
    <text evidence="1">The sequence shown here is derived from an EMBL/GenBank/DDBJ whole genome shotgun (WGS) entry which is preliminary data.</text>
</comment>
<dbReference type="EMBL" id="BAEO01000065">
    <property type="protein sequence ID" value="GAC21698.1"/>
    <property type="molecule type" value="Genomic_DNA"/>
</dbReference>
<keyword evidence="2" id="KW-1185">Reference proteome</keyword>
<proteinExistence type="predicted"/>
<dbReference type="AlphaFoldDB" id="K6YY71"/>
<dbReference type="Proteomes" id="UP000006327">
    <property type="component" value="Unassembled WGS sequence"/>
</dbReference>
<organism evidence="1 2">
    <name type="scientific">Paraglaciecola arctica BSs20135</name>
    <dbReference type="NCBI Taxonomy" id="493475"/>
    <lineage>
        <taxon>Bacteria</taxon>
        <taxon>Pseudomonadati</taxon>
        <taxon>Pseudomonadota</taxon>
        <taxon>Gammaproteobacteria</taxon>
        <taxon>Alteromonadales</taxon>
        <taxon>Alteromonadaceae</taxon>
        <taxon>Paraglaciecola</taxon>
    </lineage>
</organism>
<sequence>MTAKKSFECASGKAHNFVVKKAKLIQVELLDGAEDKFLPKNSSQFVNLDRNNKWVDNKSVTSLGRLGYKPKIYVKFDLPGVSEFTLKAIPDGANVVYSDDEKNRNSLFKFIEEEKTYQTESSGELVISDAFLSVGGKNTFHFEVKDTLGTSLETKKLKTLRKFFVQEVKMTGDAGKSAASSISTVEKEYKKQGFIVETLSAETMPEMENIGANDSASYKSAVKTAYQSSDGKKKEPFTLVVGYTSHLAVKTSGRQLSKVNVAVGPGSSSIIINIAGPGKTNPTITTKYLWQKIVTGESWFESCTFEDTSSGAVTVIDEKYCTAIPVNAANPDASSQVEIDVSKLPRGTGKISLKVAWVDRMRAGLSFGGSNLICVCTKAWWKNKTSAQQNEVIIHEMGHKIGMVPGGTGNLPDKTDTFYDSSKGHVGTHCHHGIPTGQARYDASADAALSDCVMYGSTNSHSAFCEHCAVAAKKQDINSGWSAL</sequence>
<protein>
    <submittedName>
        <fullName evidence="1">Uncharacterized protein</fullName>
    </submittedName>
</protein>
<name>K6YY71_9ALTE</name>
<dbReference type="STRING" id="493475.GARC_4761"/>